<proteinExistence type="predicted"/>
<gene>
    <name evidence="1" type="ORF">MM415A02756_0003</name>
</gene>
<organism evidence="1">
    <name type="scientific">viral metagenome</name>
    <dbReference type="NCBI Taxonomy" id="1070528"/>
    <lineage>
        <taxon>unclassified sequences</taxon>
        <taxon>metagenomes</taxon>
        <taxon>organismal metagenomes</taxon>
    </lineage>
</organism>
<dbReference type="AlphaFoldDB" id="A0A6M3JTL9"/>
<protein>
    <submittedName>
        <fullName evidence="1">Uncharacterized protein</fullName>
    </submittedName>
</protein>
<reference evidence="1" key="1">
    <citation type="submission" date="2020-03" db="EMBL/GenBank/DDBJ databases">
        <title>The deep terrestrial virosphere.</title>
        <authorList>
            <person name="Holmfeldt K."/>
            <person name="Nilsson E."/>
            <person name="Simone D."/>
            <person name="Lopez-Fernandez M."/>
            <person name="Wu X."/>
            <person name="de Brujin I."/>
            <person name="Lundin D."/>
            <person name="Andersson A."/>
            <person name="Bertilsson S."/>
            <person name="Dopson M."/>
        </authorList>
    </citation>
    <scope>NUCLEOTIDE SEQUENCE</scope>
    <source>
        <strain evidence="1">MM415A02756</strain>
    </source>
</reference>
<name>A0A6M3JTL9_9ZZZZ</name>
<accession>A0A6M3JTL9</accession>
<sequence length="74" mass="8716">MRFPTRRGYGNFRFDLSVSQLGSEREKIDLLLETYLETLDSIRKLYPKELTITSFKDKNRFPSIEVKEEGGKQV</sequence>
<evidence type="ECO:0000313" key="1">
    <source>
        <dbReference type="EMBL" id="QJA72452.1"/>
    </source>
</evidence>
<dbReference type="EMBL" id="MT141952">
    <property type="protein sequence ID" value="QJA72452.1"/>
    <property type="molecule type" value="Genomic_DNA"/>
</dbReference>